<dbReference type="Gene3D" id="6.10.340.10">
    <property type="match status" value="1"/>
</dbReference>
<dbReference type="SMART" id="SM00387">
    <property type="entry name" value="HATPase_c"/>
    <property type="match status" value="1"/>
</dbReference>
<dbReference type="Pfam" id="PF02518">
    <property type="entry name" value="HATPase_c"/>
    <property type="match status" value="1"/>
</dbReference>
<dbReference type="Gene3D" id="1.10.287.130">
    <property type="match status" value="1"/>
</dbReference>
<dbReference type="EMBL" id="JBHSPB010000030">
    <property type="protein sequence ID" value="MFC5724558.1"/>
    <property type="molecule type" value="Genomic_DNA"/>
</dbReference>
<evidence type="ECO:0000256" key="4">
    <source>
        <dbReference type="ARBA" id="ARBA00022553"/>
    </source>
</evidence>
<comment type="catalytic activity">
    <reaction evidence="1">
        <text>ATP + protein L-histidine = ADP + protein N-phospho-L-histidine.</text>
        <dbReference type="EC" id="2.7.13.3"/>
    </reaction>
</comment>
<dbReference type="CDD" id="cd00082">
    <property type="entry name" value="HisKA"/>
    <property type="match status" value="1"/>
</dbReference>
<gene>
    <name evidence="13" type="ORF">ACFP1Z_30830</name>
</gene>
<keyword evidence="10" id="KW-0472">Membrane</keyword>
<dbReference type="InterPro" id="IPR050428">
    <property type="entry name" value="TCS_sensor_his_kinase"/>
</dbReference>
<dbReference type="InterPro" id="IPR003661">
    <property type="entry name" value="HisK_dim/P_dom"/>
</dbReference>
<accession>A0ABW0Z9C6</accession>
<dbReference type="EC" id="2.7.13.3" evidence="3"/>
<dbReference type="PANTHER" id="PTHR45436:SF5">
    <property type="entry name" value="SENSOR HISTIDINE KINASE TRCS"/>
    <property type="match status" value="1"/>
</dbReference>
<evidence type="ECO:0000256" key="5">
    <source>
        <dbReference type="ARBA" id="ARBA00022679"/>
    </source>
</evidence>
<keyword evidence="13" id="KW-0067">ATP-binding</keyword>
<dbReference type="InterPro" id="IPR003660">
    <property type="entry name" value="HAMP_dom"/>
</dbReference>
<dbReference type="PROSITE" id="PS50109">
    <property type="entry name" value="HIS_KIN"/>
    <property type="match status" value="1"/>
</dbReference>
<evidence type="ECO:0000256" key="3">
    <source>
        <dbReference type="ARBA" id="ARBA00012438"/>
    </source>
</evidence>
<evidence type="ECO:0000256" key="8">
    <source>
        <dbReference type="ARBA" id="ARBA00022989"/>
    </source>
</evidence>
<sequence>MLDRLPARSRTALLAGLVALLLCSAGAWWLRGHLYATTYAGTVDKARVQARTVAHDMILRSVDKPPTNLDWPYVVITGDGHIGTSGYGSEGLDIPEREVPPAPRDASNSWNATVTVHTGTAKPDPNGNPPSAASVRLAHRTLTAVGAAVTVGPHDRTMFARGPQTLTVYVLVLPDTAQAAVDRLDGPLLAGVPLIALLVAATAYVAIRHALRPVDAIRSELAEISEHQLTRRVPVPPAKDEIQRLAITTNTTLDRLEHSTEQQRRFVADAAHELRSPLTALRTRLEISLAHPEHTDWPRTTSESLTATRRLHALTEDLLFLTRPHAHQPPAALVDLAGTARELTDELRLRHPYGPYLIPHLPPTAPVRGNPLQLHRLLRNLLDNALRHARTTVTVTVTVDQTGTTTCLRVHNDGSPIPPADRERIFQRFTRLDEARDRDTGGSGLGLAIARDIATRHHGTLETLAPGPQGGATFLLRLPQGLPG</sequence>
<dbReference type="RefSeq" id="WP_390321020.1">
    <property type="nucleotide sequence ID" value="NZ_JBHSPB010000030.1"/>
</dbReference>
<dbReference type="SUPFAM" id="SSF55874">
    <property type="entry name" value="ATPase domain of HSP90 chaperone/DNA topoisomerase II/histidine kinase"/>
    <property type="match status" value="1"/>
</dbReference>
<dbReference type="InterPro" id="IPR036890">
    <property type="entry name" value="HATPase_C_sf"/>
</dbReference>
<dbReference type="GO" id="GO:0005524">
    <property type="term" value="F:ATP binding"/>
    <property type="evidence" value="ECO:0007669"/>
    <property type="project" value="UniProtKB-KW"/>
</dbReference>
<dbReference type="InterPro" id="IPR036097">
    <property type="entry name" value="HisK_dim/P_sf"/>
</dbReference>
<evidence type="ECO:0000256" key="2">
    <source>
        <dbReference type="ARBA" id="ARBA00004236"/>
    </source>
</evidence>
<dbReference type="InterPro" id="IPR005467">
    <property type="entry name" value="His_kinase_dom"/>
</dbReference>
<dbReference type="CDD" id="cd00075">
    <property type="entry name" value="HATPase"/>
    <property type="match status" value="1"/>
</dbReference>
<name>A0ABW0Z9C6_9ACTN</name>
<evidence type="ECO:0000313" key="14">
    <source>
        <dbReference type="Proteomes" id="UP001596083"/>
    </source>
</evidence>
<organism evidence="13 14">
    <name type="scientific">Streptomyces gamaensis</name>
    <dbReference type="NCBI Taxonomy" id="1763542"/>
    <lineage>
        <taxon>Bacteria</taxon>
        <taxon>Bacillati</taxon>
        <taxon>Actinomycetota</taxon>
        <taxon>Actinomycetes</taxon>
        <taxon>Kitasatosporales</taxon>
        <taxon>Streptomycetaceae</taxon>
        <taxon>Streptomyces</taxon>
    </lineage>
</organism>
<keyword evidence="4" id="KW-0597">Phosphoprotein</keyword>
<keyword evidence="13" id="KW-0547">Nucleotide-binding</keyword>
<evidence type="ECO:0000259" key="11">
    <source>
        <dbReference type="PROSITE" id="PS50109"/>
    </source>
</evidence>
<evidence type="ECO:0000259" key="12">
    <source>
        <dbReference type="PROSITE" id="PS50885"/>
    </source>
</evidence>
<dbReference type="CDD" id="cd06225">
    <property type="entry name" value="HAMP"/>
    <property type="match status" value="1"/>
</dbReference>
<keyword evidence="7" id="KW-0418">Kinase</keyword>
<protein>
    <recommendedName>
        <fullName evidence="3">histidine kinase</fullName>
        <ecNumber evidence="3">2.7.13.3</ecNumber>
    </recommendedName>
</protein>
<keyword evidence="9" id="KW-0902">Two-component regulatory system</keyword>
<dbReference type="Pfam" id="PF00672">
    <property type="entry name" value="HAMP"/>
    <property type="match status" value="1"/>
</dbReference>
<dbReference type="SMART" id="SM00388">
    <property type="entry name" value="HisKA"/>
    <property type="match status" value="1"/>
</dbReference>
<dbReference type="InterPro" id="IPR003594">
    <property type="entry name" value="HATPase_dom"/>
</dbReference>
<dbReference type="PROSITE" id="PS50885">
    <property type="entry name" value="HAMP"/>
    <property type="match status" value="1"/>
</dbReference>
<evidence type="ECO:0000256" key="10">
    <source>
        <dbReference type="ARBA" id="ARBA00023136"/>
    </source>
</evidence>
<evidence type="ECO:0000256" key="1">
    <source>
        <dbReference type="ARBA" id="ARBA00000085"/>
    </source>
</evidence>
<evidence type="ECO:0000256" key="6">
    <source>
        <dbReference type="ARBA" id="ARBA00022692"/>
    </source>
</evidence>
<keyword evidence="8" id="KW-1133">Transmembrane helix</keyword>
<dbReference type="SMART" id="SM00304">
    <property type="entry name" value="HAMP"/>
    <property type="match status" value="1"/>
</dbReference>
<dbReference type="Gene3D" id="3.30.565.10">
    <property type="entry name" value="Histidine kinase-like ATPase, C-terminal domain"/>
    <property type="match status" value="1"/>
</dbReference>
<evidence type="ECO:0000313" key="13">
    <source>
        <dbReference type="EMBL" id="MFC5724558.1"/>
    </source>
</evidence>
<dbReference type="SUPFAM" id="SSF158472">
    <property type="entry name" value="HAMP domain-like"/>
    <property type="match status" value="1"/>
</dbReference>
<keyword evidence="6" id="KW-0812">Transmembrane</keyword>
<dbReference type="Proteomes" id="UP001596083">
    <property type="component" value="Unassembled WGS sequence"/>
</dbReference>
<dbReference type="PANTHER" id="PTHR45436">
    <property type="entry name" value="SENSOR HISTIDINE KINASE YKOH"/>
    <property type="match status" value="1"/>
</dbReference>
<comment type="subcellular location">
    <subcellularLocation>
        <location evidence="2">Cell membrane</location>
    </subcellularLocation>
</comment>
<dbReference type="SUPFAM" id="SSF47384">
    <property type="entry name" value="Homodimeric domain of signal transducing histidine kinase"/>
    <property type="match status" value="1"/>
</dbReference>
<keyword evidence="5" id="KW-0808">Transferase</keyword>
<evidence type="ECO:0000256" key="9">
    <source>
        <dbReference type="ARBA" id="ARBA00023012"/>
    </source>
</evidence>
<dbReference type="InterPro" id="IPR004358">
    <property type="entry name" value="Sig_transdc_His_kin-like_C"/>
</dbReference>
<proteinExistence type="predicted"/>
<dbReference type="Pfam" id="PF00512">
    <property type="entry name" value="HisKA"/>
    <property type="match status" value="1"/>
</dbReference>
<reference evidence="14" key="1">
    <citation type="journal article" date="2019" name="Int. J. Syst. Evol. Microbiol.">
        <title>The Global Catalogue of Microorganisms (GCM) 10K type strain sequencing project: providing services to taxonomists for standard genome sequencing and annotation.</title>
        <authorList>
            <consortium name="The Broad Institute Genomics Platform"/>
            <consortium name="The Broad Institute Genome Sequencing Center for Infectious Disease"/>
            <person name="Wu L."/>
            <person name="Ma J."/>
        </authorList>
    </citation>
    <scope>NUCLEOTIDE SEQUENCE [LARGE SCALE GENOMIC DNA]</scope>
    <source>
        <strain evidence="14">CGMCC 4.7304</strain>
    </source>
</reference>
<feature type="domain" description="Histidine kinase" evidence="11">
    <location>
        <begin position="269"/>
        <end position="482"/>
    </location>
</feature>
<evidence type="ECO:0000256" key="7">
    <source>
        <dbReference type="ARBA" id="ARBA00022777"/>
    </source>
</evidence>
<comment type="caution">
    <text evidence="13">The sequence shown here is derived from an EMBL/GenBank/DDBJ whole genome shotgun (WGS) entry which is preliminary data.</text>
</comment>
<dbReference type="PRINTS" id="PR00344">
    <property type="entry name" value="BCTRLSENSOR"/>
</dbReference>
<feature type="domain" description="HAMP" evidence="12">
    <location>
        <begin position="208"/>
        <end position="261"/>
    </location>
</feature>
<keyword evidence="14" id="KW-1185">Reference proteome</keyword>